<dbReference type="Proteomes" id="UP000789390">
    <property type="component" value="Unassembled WGS sequence"/>
</dbReference>
<dbReference type="InterPro" id="IPR006631">
    <property type="entry name" value="DM4_12"/>
</dbReference>
<evidence type="ECO:0000313" key="3">
    <source>
        <dbReference type="EMBL" id="CAH0101240.1"/>
    </source>
</evidence>
<dbReference type="EMBL" id="CAKKLH010000055">
    <property type="protein sequence ID" value="CAH0101240.1"/>
    <property type="molecule type" value="Genomic_DNA"/>
</dbReference>
<proteinExistence type="predicted"/>
<dbReference type="AlphaFoldDB" id="A0A8J2RJQ3"/>
<feature type="chain" id="PRO_5035157818" evidence="2">
    <location>
        <begin position="20"/>
        <end position="263"/>
    </location>
</feature>
<dbReference type="Pfam" id="PF07841">
    <property type="entry name" value="DM4_12"/>
    <property type="match status" value="1"/>
</dbReference>
<name>A0A8J2RJQ3_9CRUS</name>
<evidence type="ECO:0000313" key="4">
    <source>
        <dbReference type="Proteomes" id="UP000789390"/>
    </source>
</evidence>
<feature type="region of interest" description="Disordered" evidence="1">
    <location>
        <begin position="44"/>
        <end position="63"/>
    </location>
</feature>
<accession>A0A8J2RJQ3</accession>
<evidence type="ECO:0000256" key="1">
    <source>
        <dbReference type="SAM" id="MobiDB-lite"/>
    </source>
</evidence>
<feature type="signal peptide" evidence="2">
    <location>
        <begin position="1"/>
        <end position="19"/>
    </location>
</feature>
<protein>
    <submittedName>
        <fullName evidence="3">Uncharacterized protein</fullName>
    </submittedName>
</protein>
<dbReference type="OrthoDB" id="6366071at2759"/>
<keyword evidence="4" id="KW-1185">Reference proteome</keyword>
<dbReference type="PANTHER" id="PTHR41158:SF2">
    <property type="entry name" value="AGAP010294-PA"/>
    <property type="match status" value="1"/>
</dbReference>
<keyword evidence="2" id="KW-0732">Signal</keyword>
<sequence length="263" mass="27535">MRLWLSSLFIIVTVSGSSGTYDADDAWRQMIGLTDHSATFSAITSTDDETSSPHSSRSTDLKSAASSYGGGGGYGGYGGGGYGGGGYGGGYGSGSTSYGGHGGGGYGHTGSNGSNAVALLGLLLLINLLRDILNQITTTAAAGRKKKSIQDPFREWFSNLSQGGVQTLNYEIVATILPLLSEFTEHGDNKRPLVCAQRSICSANRRLTSNYGQMGKVFGKLGSEAVLEHFQASSYPEGTFTEAAAHGRNLADCHKIYSQCQLD</sequence>
<reference evidence="3" key="1">
    <citation type="submission" date="2021-11" db="EMBL/GenBank/DDBJ databases">
        <authorList>
            <person name="Schell T."/>
        </authorList>
    </citation>
    <scope>NUCLEOTIDE SEQUENCE</scope>
    <source>
        <strain evidence="3">M5</strain>
    </source>
</reference>
<dbReference type="PANTHER" id="PTHR41158">
    <property type="entry name" value="AGAP010294-PA"/>
    <property type="match status" value="1"/>
</dbReference>
<organism evidence="3 4">
    <name type="scientific">Daphnia galeata</name>
    <dbReference type="NCBI Taxonomy" id="27404"/>
    <lineage>
        <taxon>Eukaryota</taxon>
        <taxon>Metazoa</taxon>
        <taxon>Ecdysozoa</taxon>
        <taxon>Arthropoda</taxon>
        <taxon>Crustacea</taxon>
        <taxon>Branchiopoda</taxon>
        <taxon>Diplostraca</taxon>
        <taxon>Cladocera</taxon>
        <taxon>Anomopoda</taxon>
        <taxon>Daphniidae</taxon>
        <taxon>Daphnia</taxon>
    </lineage>
</organism>
<evidence type="ECO:0000256" key="2">
    <source>
        <dbReference type="SAM" id="SignalP"/>
    </source>
</evidence>
<comment type="caution">
    <text evidence="3">The sequence shown here is derived from an EMBL/GenBank/DDBJ whole genome shotgun (WGS) entry which is preliminary data.</text>
</comment>
<gene>
    <name evidence="3" type="ORF">DGAL_LOCUS3568</name>
</gene>